<dbReference type="Proteomes" id="UP000593565">
    <property type="component" value="Unassembled WGS sequence"/>
</dbReference>
<dbReference type="Pfam" id="PF24681">
    <property type="entry name" value="Kelch_KLHDC2_KLHL20_DRC7"/>
    <property type="match status" value="1"/>
</dbReference>
<dbReference type="SUPFAM" id="SSF117281">
    <property type="entry name" value="Kelch motif"/>
    <property type="match status" value="2"/>
</dbReference>
<evidence type="ECO:0008006" key="5">
    <source>
        <dbReference type="Google" id="ProtNLM"/>
    </source>
</evidence>
<dbReference type="InterPro" id="IPR015915">
    <property type="entry name" value="Kelch-typ_b-propeller"/>
</dbReference>
<sequence length="382" mass="42048">MTLPAAHEFHWQNLARLSSGRVYHSLAEVGGQLYMLGGCDATGRLTNCMELYCPEVDQWVSLPPMPTARAGAAVAVLGKQLLVVGGVGKEQHPLKAAEVYNTEEGKWRKRSSLREELMGLAITVKDGRAFAVGGMGADLMPRSVLQQYDLRKDVWALLPPMPTPRYDASICLQGSKIYVAGGRQCKRLVKAFEVFDMDSRTWSSLPSMPCKRSYSGVLWDNTGRLCWLGGLRQGGIHQSSKFTKNVSIFDTNQGSWLKSEQTVSMKTKRADFVAAIVRGRMVVAGGLGHQPSMLDTVEAFHPEKRKWESLAPMATPRCSASSIMIRDRLLVVGGVNQIPSSAHEILYVKDEENSLLEIYLHSSLIHRVAVGDIPGFGLKCTI</sequence>
<protein>
    <recommendedName>
        <fullName evidence="5">Kelch domain-containing protein 8A</fullName>
    </recommendedName>
</protein>
<accession>A0A7J6BG88</accession>
<dbReference type="Gene3D" id="2.120.10.80">
    <property type="entry name" value="Kelch-type beta propeller"/>
    <property type="match status" value="2"/>
</dbReference>
<evidence type="ECO:0000313" key="3">
    <source>
        <dbReference type="EMBL" id="KAF4093850.1"/>
    </source>
</evidence>
<proteinExistence type="predicted"/>
<organism evidence="3 4">
    <name type="scientific">Ameiurus melas</name>
    <name type="common">Black bullhead</name>
    <name type="synonym">Silurus melas</name>
    <dbReference type="NCBI Taxonomy" id="219545"/>
    <lineage>
        <taxon>Eukaryota</taxon>
        <taxon>Metazoa</taxon>
        <taxon>Chordata</taxon>
        <taxon>Craniata</taxon>
        <taxon>Vertebrata</taxon>
        <taxon>Euteleostomi</taxon>
        <taxon>Actinopterygii</taxon>
        <taxon>Neopterygii</taxon>
        <taxon>Teleostei</taxon>
        <taxon>Ostariophysi</taxon>
        <taxon>Siluriformes</taxon>
        <taxon>Ictaluridae</taxon>
        <taxon>Ameiurus</taxon>
    </lineage>
</organism>
<dbReference type="PANTHER" id="PTHR46260:SF1">
    <property type="entry name" value="KELCH DOMAIN-CONTAINING PROTEIN 8A"/>
    <property type="match status" value="1"/>
</dbReference>
<comment type="caution">
    <text evidence="3">The sequence shown here is derived from an EMBL/GenBank/DDBJ whole genome shotgun (WGS) entry which is preliminary data.</text>
</comment>
<keyword evidence="1" id="KW-0880">Kelch repeat</keyword>
<dbReference type="SMART" id="SM00612">
    <property type="entry name" value="Kelch"/>
    <property type="match status" value="5"/>
</dbReference>
<keyword evidence="2" id="KW-0677">Repeat</keyword>
<dbReference type="Pfam" id="PF01344">
    <property type="entry name" value="Kelch_1"/>
    <property type="match status" value="2"/>
</dbReference>
<keyword evidence="4" id="KW-1185">Reference proteome</keyword>
<evidence type="ECO:0000256" key="2">
    <source>
        <dbReference type="ARBA" id="ARBA00022737"/>
    </source>
</evidence>
<dbReference type="AlphaFoldDB" id="A0A7J6BG88"/>
<dbReference type="EMBL" id="JAAGNN010000001">
    <property type="protein sequence ID" value="KAF4093850.1"/>
    <property type="molecule type" value="Genomic_DNA"/>
</dbReference>
<name>A0A7J6BG88_AMEME</name>
<dbReference type="PANTHER" id="PTHR46260">
    <property type="entry name" value="RING-TYPE DOMAIN-CONTAINING PROTEIN"/>
    <property type="match status" value="1"/>
</dbReference>
<evidence type="ECO:0000256" key="1">
    <source>
        <dbReference type="ARBA" id="ARBA00022441"/>
    </source>
</evidence>
<gene>
    <name evidence="3" type="ORF">AMELA_G00006480</name>
</gene>
<reference evidence="3 4" key="1">
    <citation type="submission" date="2020-02" db="EMBL/GenBank/DDBJ databases">
        <title>A chromosome-scale genome assembly of the black bullhead catfish (Ameiurus melas).</title>
        <authorList>
            <person name="Wen M."/>
            <person name="Zham M."/>
            <person name="Cabau C."/>
            <person name="Klopp C."/>
            <person name="Donnadieu C."/>
            <person name="Roques C."/>
            <person name="Bouchez O."/>
            <person name="Lampietro C."/>
            <person name="Jouanno E."/>
            <person name="Herpin A."/>
            <person name="Louis A."/>
            <person name="Berthelot C."/>
            <person name="Parey E."/>
            <person name="Roest-Crollius H."/>
            <person name="Braasch I."/>
            <person name="Postlethwait J."/>
            <person name="Robinson-Rechavi M."/>
            <person name="Echchiki A."/>
            <person name="Begum T."/>
            <person name="Montfort J."/>
            <person name="Schartl M."/>
            <person name="Bobe J."/>
            <person name="Guiguen Y."/>
        </authorList>
    </citation>
    <scope>NUCLEOTIDE SEQUENCE [LARGE SCALE GENOMIC DNA]</scope>
    <source>
        <strain evidence="3">M_S1</strain>
        <tissue evidence="3">Blood</tissue>
    </source>
</reference>
<dbReference type="InterPro" id="IPR051746">
    <property type="entry name" value="Kelch_domain_containing_8"/>
</dbReference>
<evidence type="ECO:0000313" key="4">
    <source>
        <dbReference type="Proteomes" id="UP000593565"/>
    </source>
</evidence>
<dbReference type="InterPro" id="IPR006652">
    <property type="entry name" value="Kelch_1"/>
</dbReference>